<keyword evidence="2" id="KW-1185">Reference proteome</keyword>
<dbReference type="AlphaFoldDB" id="U5QK04"/>
<dbReference type="Proteomes" id="UP000017396">
    <property type="component" value="Chromosome"/>
</dbReference>
<dbReference type="HOGENOM" id="CLU_1270809_0_0_3"/>
<proteinExistence type="predicted"/>
<name>U5QK04_GLOK1</name>
<evidence type="ECO:0000313" key="1">
    <source>
        <dbReference type="EMBL" id="AGY59223.1"/>
    </source>
</evidence>
<evidence type="ECO:0000313" key="2">
    <source>
        <dbReference type="Proteomes" id="UP000017396"/>
    </source>
</evidence>
<protein>
    <submittedName>
        <fullName evidence="1">Uncharacterized protein</fullName>
    </submittedName>
</protein>
<accession>U5QK04</accession>
<organism evidence="1 2">
    <name type="scientific">Gloeobacter kilaueensis (strain ATCC BAA-2537 / CCAP 1431/1 / ULC 316 / JS1)</name>
    <dbReference type="NCBI Taxonomy" id="1183438"/>
    <lineage>
        <taxon>Bacteria</taxon>
        <taxon>Bacillati</taxon>
        <taxon>Cyanobacteriota</taxon>
        <taxon>Cyanophyceae</taxon>
        <taxon>Gloeobacterales</taxon>
        <taxon>Gloeobacteraceae</taxon>
        <taxon>Gloeobacter</taxon>
    </lineage>
</organism>
<dbReference type="STRING" id="1183438.GKIL_2977"/>
<dbReference type="OrthoDB" id="9836194at2"/>
<reference evidence="1 2" key="1">
    <citation type="journal article" date="2013" name="PLoS ONE">
        <title>Cultivation and Complete Genome Sequencing of Gloeobacter kilaueensis sp. nov., from a Lava Cave in Kilauea Caldera, Hawai'i.</title>
        <authorList>
            <person name="Saw J.H."/>
            <person name="Schatz M."/>
            <person name="Brown M.V."/>
            <person name="Kunkel D.D."/>
            <person name="Foster J.S."/>
            <person name="Shick H."/>
            <person name="Christensen S."/>
            <person name="Hou S."/>
            <person name="Wan X."/>
            <person name="Donachie S.P."/>
        </authorList>
    </citation>
    <scope>NUCLEOTIDE SEQUENCE [LARGE SCALE GENOMIC DNA]</scope>
    <source>
        <strain evidence="2">JS</strain>
    </source>
</reference>
<gene>
    <name evidence="1" type="ORF">GKIL_2977</name>
</gene>
<dbReference type="KEGG" id="glj:GKIL_2977"/>
<dbReference type="RefSeq" id="WP_023174464.1">
    <property type="nucleotide sequence ID" value="NC_022600.1"/>
</dbReference>
<dbReference type="EMBL" id="CP003587">
    <property type="protein sequence ID" value="AGY59223.1"/>
    <property type="molecule type" value="Genomic_DNA"/>
</dbReference>
<sequence length="203" mass="22669">MMLPTWYVQATLAGALIAPGLLLAQSVPDPSSEPSLSTRLEVLQVVPEWVRGTWRYTSIVVKEQGFANLGRYRQEELTLPGDLSAFYYTHYDSGERLQRLCWQVNRHTDRFFSFTERLRDQRGAILESTAEITRVAPGRSAIRQRTLVLKAGGWTGTRARGGLFEFADGKSGASHLRTGLMIRDPGTENQPGAGVDLQKLRCT</sequence>